<organism evidence="3">
    <name type="scientific">Trieres chinensis</name>
    <name type="common">Marine centric diatom</name>
    <name type="synonym">Odontella sinensis</name>
    <dbReference type="NCBI Taxonomy" id="1514140"/>
    <lineage>
        <taxon>Eukaryota</taxon>
        <taxon>Sar</taxon>
        <taxon>Stramenopiles</taxon>
        <taxon>Ochrophyta</taxon>
        <taxon>Bacillariophyta</taxon>
        <taxon>Mediophyceae</taxon>
        <taxon>Biddulphiophycidae</taxon>
        <taxon>Eupodiscales</taxon>
        <taxon>Parodontellaceae</taxon>
        <taxon>Trieres</taxon>
    </lineage>
</organism>
<name>A0A7S2EWM6_TRICV</name>
<proteinExistence type="predicted"/>
<dbReference type="AlphaFoldDB" id="A0A7S2EWM6"/>
<keyword evidence="2" id="KW-0812">Transmembrane</keyword>
<evidence type="ECO:0008006" key="4">
    <source>
        <dbReference type="Google" id="ProtNLM"/>
    </source>
</evidence>
<feature type="transmembrane region" description="Helical" evidence="2">
    <location>
        <begin position="56"/>
        <end position="78"/>
    </location>
</feature>
<sequence>MARLRSRPLPDGRPYPAKGHGPGQLPSAPCVTQLPLGGPDADAGDKKRRPKRPVPFPLVVCAVVSALALSVVALFGAYHAASGNPIPVQKTQRIHRRLPSDSIYKLTATDIDGKRVSLSQYAGMATMVVNVASE</sequence>
<reference evidence="3" key="1">
    <citation type="submission" date="2021-01" db="EMBL/GenBank/DDBJ databases">
        <authorList>
            <person name="Corre E."/>
            <person name="Pelletier E."/>
            <person name="Niang G."/>
            <person name="Scheremetjew M."/>
            <person name="Finn R."/>
            <person name="Kale V."/>
            <person name="Holt S."/>
            <person name="Cochrane G."/>
            <person name="Meng A."/>
            <person name="Brown T."/>
            <person name="Cohen L."/>
        </authorList>
    </citation>
    <scope>NUCLEOTIDE SEQUENCE</scope>
    <source>
        <strain evidence="3">Grunow 1884</strain>
    </source>
</reference>
<protein>
    <recommendedName>
        <fullName evidence="4">Glutathione peroxidase</fullName>
    </recommendedName>
</protein>
<evidence type="ECO:0000256" key="1">
    <source>
        <dbReference type="SAM" id="MobiDB-lite"/>
    </source>
</evidence>
<accession>A0A7S2EWM6</accession>
<keyword evidence="2" id="KW-0472">Membrane</keyword>
<feature type="region of interest" description="Disordered" evidence="1">
    <location>
        <begin position="1"/>
        <end position="53"/>
    </location>
</feature>
<gene>
    <name evidence="3" type="ORF">OSIN01602_LOCUS19897</name>
</gene>
<keyword evidence="2" id="KW-1133">Transmembrane helix</keyword>
<evidence type="ECO:0000313" key="3">
    <source>
        <dbReference type="EMBL" id="CAD9359415.1"/>
    </source>
</evidence>
<dbReference type="Gene3D" id="3.40.30.10">
    <property type="entry name" value="Glutaredoxin"/>
    <property type="match status" value="1"/>
</dbReference>
<evidence type="ECO:0000256" key="2">
    <source>
        <dbReference type="SAM" id="Phobius"/>
    </source>
</evidence>
<dbReference type="EMBL" id="HBGO01034426">
    <property type="protein sequence ID" value="CAD9359415.1"/>
    <property type="molecule type" value="Transcribed_RNA"/>
</dbReference>